<evidence type="ECO:0000313" key="9">
    <source>
        <dbReference type="EMBL" id="MBU5592351.1"/>
    </source>
</evidence>
<keyword evidence="2" id="KW-1003">Cell membrane</keyword>
<dbReference type="RefSeq" id="WP_216457151.1">
    <property type="nucleotide sequence ID" value="NZ_JAHLQL010000003.1"/>
</dbReference>
<evidence type="ECO:0000256" key="6">
    <source>
        <dbReference type="ARBA" id="ARBA00038076"/>
    </source>
</evidence>
<feature type="transmembrane region" description="Helical" evidence="7">
    <location>
        <begin position="479"/>
        <end position="503"/>
    </location>
</feature>
<keyword evidence="3 7" id="KW-0812">Transmembrane</keyword>
<evidence type="ECO:0000256" key="3">
    <source>
        <dbReference type="ARBA" id="ARBA00022692"/>
    </source>
</evidence>
<feature type="transmembrane region" description="Helical" evidence="7">
    <location>
        <begin position="400"/>
        <end position="419"/>
    </location>
</feature>
<dbReference type="PANTHER" id="PTHR30572">
    <property type="entry name" value="MEMBRANE COMPONENT OF TRANSPORTER-RELATED"/>
    <property type="match status" value="1"/>
</dbReference>
<feature type="transmembrane region" description="Helical" evidence="7">
    <location>
        <begin position="440"/>
        <end position="459"/>
    </location>
</feature>
<feature type="transmembrane region" description="Helical" evidence="7">
    <location>
        <begin position="537"/>
        <end position="554"/>
    </location>
</feature>
<keyword evidence="5 7" id="KW-0472">Membrane</keyword>
<accession>A0ABS6F1G9</accession>
<evidence type="ECO:0000256" key="4">
    <source>
        <dbReference type="ARBA" id="ARBA00022989"/>
    </source>
</evidence>
<feature type="transmembrane region" description="Helical" evidence="7">
    <location>
        <begin position="908"/>
        <end position="930"/>
    </location>
</feature>
<dbReference type="PANTHER" id="PTHR30572:SF4">
    <property type="entry name" value="ABC TRANSPORTER PERMEASE YTRF"/>
    <property type="match status" value="1"/>
</dbReference>
<evidence type="ECO:0000256" key="5">
    <source>
        <dbReference type="ARBA" id="ARBA00023136"/>
    </source>
</evidence>
<comment type="subcellular location">
    <subcellularLocation>
        <location evidence="1">Cell membrane</location>
        <topology evidence="1">Multi-pass membrane protein</topology>
    </subcellularLocation>
</comment>
<dbReference type="InterPro" id="IPR003838">
    <property type="entry name" value="ABC3_permease_C"/>
</dbReference>
<comment type="similarity">
    <text evidence="6">Belongs to the ABC-4 integral membrane protein family.</text>
</comment>
<keyword evidence="10" id="KW-1185">Reference proteome</keyword>
<sequence length="947" mass="107943">MIAFLYRKFLKNKWLFLSLLLGFTLSVAIVSSVPMYSAGIFKRVFLKDMESFSKKEGLYPGTFSVRKRVNLITPNEYIDFYNESNKTISSSVENLNLPIQASKCIMSTEDLLIGKLDSNGVPYDEQGPSFSIETITGLDKNINIVEGRLYSDKPTEDNIYEVMISDKTQKVLDLKLDQIYSIRRLGTNTNFAKVKLVGIYQVDNLKNHYWLDTKHSYSNALIMHEDVYLDHYLLENDGYISLIDWFFALDYNQINLSDLKGFLSTNSKIVKNLTYDHNLDCFFPMNELLTKYQDKQGRLKVTLWTLQAPVILMALLYVFMLSRLILEKDSNEIALLKSRGSSNTQVFLLYFLQFSMMAFLGAIIGPFVALFACRLLGASDGFLKFVNRLPLDLNISLKEWRYSFVTALVFLLITLIPIMNLSKSTIVETKRKKHRSNKPLWQRFYLDFILLAVSIYSLYSYKNIEKLISKSSVRSTELPISPLLYISMSLFVISLGLVCLRIYPYIISFIFKIGKNKWSATTYTSLINVSRNKNKDSFLMIFLILTVSIGIFNLKSASTINTMAENKAKYLIGSDIVLNPWWLLSDVMDKDGNVISLSAGGDAAEDAIHNVPFKEPPFKPYTEIEGVESATKVLKSTGGILGYNDNLSPMRSQVIAVIPDEFGKTAWFDYKLLNYHWYHYLNMIAQEPQGILISENLRATLNLQLGSEVYVRFGATLNMQCYVLGIVDYWPSYDPNKEAFPGLIVMNYNYVRELNVTLPYEIWLKKSSKASNDAIYKDLINKDIGYEGLKTVHEQIYNIKNDPIIQGTNGTLNLCFLSSILITCMGFLIYWTLSIKNRTLQFGILRAIGLSMKNIIGILAREQLLISGISIILGVFIGGLASSLYLPMINLSSNPKEKLLPFRPVSHISNYINLTLFMFMVLFIVMLILAKIVKQIKIDQALKLGED</sequence>
<feature type="transmembrane region" description="Helical" evidence="7">
    <location>
        <begin position="864"/>
        <end position="888"/>
    </location>
</feature>
<feature type="domain" description="ABC3 transporter permease C-terminal" evidence="8">
    <location>
        <begin position="310"/>
        <end position="424"/>
    </location>
</feature>
<keyword evidence="4 7" id="KW-1133">Transmembrane helix</keyword>
<feature type="transmembrane region" description="Helical" evidence="7">
    <location>
        <begin position="303"/>
        <end position="326"/>
    </location>
</feature>
<feature type="domain" description="ABC3 transporter permease C-terminal" evidence="8">
    <location>
        <begin position="817"/>
        <end position="933"/>
    </location>
</feature>
<evidence type="ECO:0000256" key="2">
    <source>
        <dbReference type="ARBA" id="ARBA00022475"/>
    </source>
</evidence>
<dbReference type="Proteomes" id="UP000736583">
    <property type="component" value="Unassembled WGS sequence"/>
</dbReference>
<reference evidence="9 10" key="1">
    <citation type="submission" date="2021-06" db="EMBL/GenBank/DDBJ databases">
        <authorList>
            <person name="Sun Q."/>
            <person name="Li D."/>
        </authorList>
    </citation>
    <scope>NUCLEOTIDE SEQUENCE [LARGE SCALE GENOMIC DNA]</scope>
    <source>
        <strain evidence="9 10">MSJ-4</strain>
    </source>
</reference>
<proteinExistence type="inferred from homology"/>
<gene>
    <name evidence="9" type="ORF">KQI89_11340</name>
</gene>
<dbReference type="Pfam" id="PF02687">
    <property type="entry name" value="FtsX"/>
    <property type="match status" value="2"/>
</dbReference>
<feature type="transmembrane region" description="Helical" evidence="7">
    <location>
        <begin position="347"/>
        <end position="372"/>
    </location>
</feature>
<organism evidence="9 10">
    <name type="scientific">Clostridium simiarum</name>
    <dbReference type="NCBI Taxonomy" id="2841506"/>
    <lineage>
        <taxon>Bacteria</taxon>
        <taxon>Bacillati</taxon>
        <taxon>Bacillota</taxon>
        <taxon>Clostridia</taxon>
        <taxon>Eubacteriales</taxon>
        <taxon>Clostridiaceae</taxon>
        <taxon>Clostridium</taxon>
    </lineage>
</organism>
<dbReference type="EMBL" id="JAHLQL010000003">
    <property type="protein sequence ID" value="MBU5592351.1"/>
    <property type="molecule type" value="Genomic_DNA"/>
</dbReference>
<evidence type="ECO:0000259" key="8">
    <source>
        <dbReference type="Pfam" id="PF02687"/>
    </source>
</evidence>
<evidence type="ECO:0000313" key="10">
    <source>
        <dbReference type="Proteomes" id="UP000736583"/>
    </source>
</evidence>
<evidence type="ECO:0000256" key="1">
    <source>
        <dbReference type="ARBA" id="ARBA00004651"/>
    </source>
</evidence>
<feature type="transmembrane region" description="Helical" evidence="7">
    <location>
        <begin position="811"/>
        <end position="833"/>
    </location>
</feature>
<protein>
    <submittedName>
        <fullName evidence="9">FtsX-like permease family protein</fullName>
    </submittedName>
</protein>
<comment type="caution">
    <text evidence="9">The sequence shown here is derived from an EMBL/GenBank/DDBJ whole genome shotgun (WGS) entry which is preliminary data.</text>
</comment>
<dbReference type="InterPro" id="IPR050250">
    <property type="entry name" value="Macrolide_Exporter_MacB"/>
</dbReference>
<evidence type="ECO:0000256" key="7">
    <source>
        <dbReference type="SAM" id="Phobius"/>
    </source>
</evidence>
<name>A0ABS6F1G9_9CLOT</name>